<name>A0ABN8QBJ2_9CNID</name>
<evidence type="ECO:0000256" key="4">
    <source>
        <dbReference type="SAM" id="Coils"/>
    </source>
</evidence>
<dbReference type="Proteomes" id="UP001159405">
    <property type="component" value="Unassembled WGS sequence"/>
</dbReference>
<dbReference type="Gene3D" id="1.20.5.170">
    <property type="match status" value="1"/>
</dbReference>
<evidence type="ECO:0000313" key="7">
    <source>
        <dbReference type="Proteomes" id="UP001159405"/>
    </source>
</evidence>
<reference evidence="6 7" key="1">
    <citation type="submission" date="2022-05" db="EMBL/GenBank/DDBJ databases">
        <authorList>
            <consortium name="Genoscope - CEA"/>
            <person name="William W."/>
        </authorList>
    </citation>
    <scope>NUCLEOTIDE SEQUENCE [LARGE SCALE GENOMIC DNA]</scope>
</reference>
<dbReference type="SUPFAM" id="SSF47454">
    <property type="entry name" value="A DNA-binding domain in eukaryotic transcription factors"/>
    <property type="match status" value="1"/>
</dbReference>
<gene>
    <name evidence="6" type="ORF">PLOB_00004325</name>
</gene>
<dbReference type="Pfam" id="PF03131">
    <property type="entry name" value="bZIP_Maf"/>
    <property type="match status" value="1"/>
</dbReference>
<proteinExistence type="predicted"/>
<keyword evidence="7" id="KW-1185">Reference proteome</keyword>
<dbReference type="InterPro" id="IPR004826">
    <property type="entry name" value="bZIP_Maf"/>
</dbReference>
<evidence type="ECO:0000256" key="2">
    <source>
        <dbReference type="ARBA" id="ARBA00023125"/>
    </source>
</evidence>
<keyword evidence="1" id="KW-0805">Transcription regulation</keyword>
<feature type="domain" description="Basic leucine zipper" evidence="5">
    <location>
        <begin position="71"/>
        <end position="162"/>
    </location>
</feature>
<feature type="coiled-coil region" evidence="4">
    <location>
        <begin position="123"/>
        <end position="150"/>
    </location>
</feature>
<keyword evidence="4" id="KW-0175">Coiled coil</keyword>
<dbReference type="InterPro" id="IPR008917">
    <property type="entry name" value="TF_DNA-bd_sf"/>
</dbReference>
<dbReference type="EMBL" id="CALNXK010000119">
    <property type="protein sequence ID" value="CAH3161123.1"/>
    <property type="molecule type" value="Genomic_DNA"/>
</dbReference>
<evidence type="ECO:0000256" key="3">
    <source>
        <dbReference type="ARBA" id="ARBA00023163"/>
    </source>
</evidence>
<evidence type="ECO:0000259" key="5">
    <source>
        <dbReference type="Pfam" id="PF03131"/>
    </source>
</evidence>
<evidence type="ECO:0000256" key="1">
    <source>
        <dbReference type="ARBA" id="ARBA00023015"/>
    </source>
</evidence>
<organism evidence="6 7">
    <name type="scientific">Porites lobata</name>
    <dbReference type="NCBI Taxonomy" id="104759"/>
    <lineage>
        <taxon>Eukaryota</taxon>
        <taxon>Metazoa</taxon>
        <taxon>Cnidaria</taxon>
        <taxon>Anthozoa</taxon>
        <taxon>Hexacorallia</taxon>
        <taxon>Scleractinia</taxon>
        <taxon>Fungiina</taxon>
        <taxon>Poritidae</taxon>
        <taxon>Porites</taxon>
    </lineage>
</organism>
<dbReference type="InterPro" id="IPR024874">
    <property type="entry name" value="Transcription_factor_Maf_fam"/>
</dbReference>
<dbReference type="PANTHER" id="PTHR10129">
    <property type="entry name" value="TRANSCRIPTION FACTOR MAF"/>
    <property type="match status" value="1"/>
</dbReference>
<dbReference type="PANTHER" id="PTHR10129:SF48">
    <property type="entry name" value="MAF-S, ISOFORM B"/>
    <property type="match status" value="1"/>
</dbReference>
<sequence length="177" mass="20942">MEESIFFDEIFSGEVNVIDSPWSVDNSLFEDMLTCDLNNGITDLFNGEEKDEDFEDEDAPVAEVQNSITQISDEEIKNLGVRELNKLLRDMQPEEAAIIRRRRRNLKNRDYALICRQRRLQLHEDLINENKLLKRQLEDDREKLRKVVLERNTYKRKLLQLQSVCRKQFVLGLVSPM</sequence>
<evidence type="ECO:0000313" key="6">
    <source>
        <dbReference type="EMBL" id="CAH3161123.1"/>
    </source>
</evidence>
<comment type="caution">
    <text evidence="6">The sequence shown here is derived from an EMBL/GenBank/DDBJ whole genome shotgun (WGS) entry which is preliminary data.</text>
</comment>
<accession>A0ABN8QBJ2</accession>
<keyword evidence="2" id="KW-0238">DNA-binding</keyword>
<keyword evidence="3" id="KW-0804">Transcription</keyword>
<protein>
    <recommendedName>
        <fullName evidence="5">Basic leucine zipper domain-containing protein</fullName>
    </recommendedName>
</protein>